<dbReference type="Pfam" id="PF00884">
    <property type="entry name" value="Sulfatase"/>
    <property type="match status" value="1"/>
</dbReference>
<comment type="subcellular location">
    <subcellularLocation>
        <location evidence="1">Cell membrane</location>
        <topology evidence="1">Multi-pass membrane protein</topology>
    </subcellularLocation>
</comment>
<feature type="transmembrane region" description="Helical" evidence="6">
    <location>
        <begin position="178"/>
        <end position="199"/>
    </location>
</feature>
<evidence type="ECO:0000256" key="2">
    <source>
        <dbReference type="ARBA" id="ARBA00022475"/>
    </source>
</evidence>
<dbReference type="PANTHER" id="PTHR47371">
    <property type="entry name" value="LIPOTEICHOIC ACID SYNTHASE"/>
    <property type="match status" value="1"/>
</dbReference>
<dbReference type="InterPro" id="IPR017850">
    <property type="entry name" value="Alkaline_phosphatase_core_sf"/>
</dbReference>
<feature type="transmembrane region" description="Helical" evidence="6">
    <location>
        <begin position="147"/>
        <end position="166"/>
    </location>
</feature>
<evidence type="ECO:0000313" key="9">
    <source>
        <dbReference type="Proteomes" id="UP000182987"/>
    </source>
</evidence>
<evidence type="ECO:0000256" key="4">
    <source>
        <dbReference type="ARBA" id="ARBA00022989"/>
    </source>
</evidence>
<evidence type="ECO:0000313" key="8">
    <source>
        <dbReference type="EMBL" id="APG03837.1"/>
    </source>
</evidence>
<evidence type="ECO:0000256" key="5">
    <source>
        <dbReference type="ARBA" id="ARBA00023136"/>
    </source>
</evidence>
<keyword evidence="4 6" id="KW-1133">Transmembrane helix</keyword>
<proteinExistence type="predicted"/>
<name>A0A1L3ES78_9GAMM</name>
<accession>A0A1L3ES78</accession>
<keyword evidence="5 6" id="KW-0472">Membrane</keyword>
<keyword evidence="2" id="KW-1003">Cell membrane</keyword>
<dbReference type="Gene3D" id="3.40.720.10">
    <property type="entry name" value="Alkaline Phosphatase, subunit A"/>
    <property type="match status" value="1"/>
</dbReference>
<evidence type="ECO:0000259" key="7">
    <source>
        <dbReference type="Pfam" id="PF00884"/>
    </source>
</evidence>
<evidence type="ECO:0000256" key="3">
    <source>
        <dbReference type="ARBA" id="ARBA00022692"/>
    </source>
</evidence>
<dbReference type="EMBL" id="CP017480">
    <property type="protein sequence ID" value="APG03837.1"/>
    <property type="molecule type" value="Genomic_DNA"/>
</dbReference>
<dbReference type="OrthoDB" id="9760224at2"/>
<evidence type="ECO:0000256" key="6">
    <source>
        <dbReference type="SAM" id="Phobius"/>
    </source>
</evidence>
<organism evidence="8 9">
    <name type="scientific">Luteibacter rhizovicinus DSM 16549</name>
    <dbReference type="NCBI Taxonomy" id="1440763"/>
    <lineage>
        <taxon>Bacteria</taxon>
        <taxon>Pseudomonadati</taxon>
        <taxon>Pseudomonadota</taxon>
        <taxon>Gammaproteobacteria</taxon>
        <taxon>Lysobacterales</taxon>
        <taxon>Rhodanobacteraceae</taxon>
        <taxon>Luteibacter</taxon>
    </lineage>
</organism>
<evidence type="ECO:0000256" key="1">
    <source>
        <dbReference type="ARBA" id="ARBA00004651"/>
    </source>
</evidence>
<sequence length="657" mass="73373">MRSDSSAPGVLRQRFRPLLWFGVLFVGVAFLVRLILLIKTGHEIPREPGKWLYLFAVGLAYDLFTFLYFAWPMLLVLWLLPRRAYLSTWGHRIFLGFCFVLTFAVLYLGAAELVFWGEFSARFNFIAVDYLVYTHEVVGNIQESYPIVTWSLLLLLATVLVLFFSRRTLRARDGGSRFAGRSAVVGVWLVLTVAVSFAVDGSMKDRSTNNYVNELAGNGIYQFFAAFRNNELDYAKYYPTIPDDQAFSNLRELVKTSNATFTSNDPKDITRTITADGAEKKLNVVLISVESLSGDYVEGLNVSKHMGLTPNLDALAAKSLFFTQLYANGTRTVRGLEALSLSVPPTPGESIVKRPGNENLNSLADVFNGKGYTSEFVYGGYGYFDNMNHFFASNGYTAVDRNVINSKDIHAENVWGVADEDLFTLVMKRMDASYAKGKPYFGHVMTTSNHRPYTFPEGRVNAKQGARNSAVRYTDWAIADFLKRASTKPWFDDTIFVITADHCASSAGKTSLPVDKYHIPLFIYSPKHIAPGRVDRLMSQIDIPPTVLGLLNFSYTSHFYGYDLFKLEPGRERTFLSTYQELGYMRDGRLTSLIPREPVKEMTPDLVSGDATVAKANPVDAKDAITYYQTAAYLFTKGLMTKKGAAGTAPPTPPAAP</sequence>
<dbReference type="STRING" id="1440763.BJI69_07895"/>
<feature type="transmembrane region" description="Helical" evidence="6">
    <location>
        <begin position="18"/>
        <end position="39"/>
    </location>
</feature>
<dbReference type="RefSeq" id="WP_046968403.1">
    <property type="nucleotide sequence ID" value="NZ_CP017480.1"/>
</dbReference>
<dbReference type="InterPro" id="IPR000917">
    <property type="entry name" value="Sulfatase_N"/>
</dbReference>
<dbReference type="CDD" id="cd16015">
    <property type="entry name" value="LTA_synthase"/>
    <property type="match status" value="1"/>
</dbReference>
<dbReference type="KEGG" id="lrz:BJI69_07895"/>
<dbReference type="GO" id="GO:0005886">
    <property type="term" value="C:plasma membrane"/>
    <property type="evidence" value="ECO:0007669"/>
    <property type="project" value="UniProtKB-SubCell"/>
</dbReference>
<gene>
    <name evidence="8" type="ORF">BJI69_07895</name>
</gene>
<dbReference type="PANTHER" id="PTHR47371:SF3">
    <property type="entry name" value="PHOSPHOGLYCEROL TRANSFERASE I"/>
    <property type="match status" value="1"/>
</dbReference>
<protein>
    <submittedName>
        <fullName evidence="8">Sulfatase</fullName>
    </submittedName>
</protein>
<dbReference type="SUPFAM" id="SSF53649">
    <property type="entry name" value="Alkaline phosphatase-like"/>
    <property type="match status" value="1"/>
</dbReference>
<keyword evidence="9" id="KW-1185">Reference proteome</keyword>
<dbReference type="Proteomes" id="UP000182987">
    <property type="component" value="Chromosome"/>
</dbReference>
<dbReference type="Gene3D" id="3.30.1120.80">
    <property type="match status" value="1"/>
</dbReference>
<feature type="transmembrane region" description="Helical" evidence="6">
    <location>
        <begin position="93"/>
        <end position="116"/>
    </location>
</feature>
<feature type="domain" description="Sulfatase N-terminal" evidence="7">
    <location>
        <begin position="283"/>
        <end position="552"/>
    </location>
</feature>
<feature type="transmembrane region" description="Helical" evidence="6">
    <location>
        <begin position="51"/>
        <end position="81"/>
    </location>
</feature>
<keyword evidence="3 6" id="KW-0812">Transmembrane</keyword>
<reference evidence="9" key="1">
    <citation type="submission" date="2016-09" db="EMBL/GenBank/DDBJ databases">
        <authorList>
            <person name="Lysoe E."/>
        </authorList>
    </citation>
    <scope>NUCLEOTIDE SEQUENCE [LARGE SCALE GENOMIC DNA]</scope>
    <source>
        <strain evidence="9">LJ96T</strain>
    </source>
</reference>
<dbReference type="AlphaFoldDB" id="A0A1L3ES78"/>
<dbReference type="InterPro" id="IPR050448">
    <property type="entry name" value="OpgB/LTA_synthase_biosynth"/>
</dbReference>